<dbReference type="Proteomes" id="UP000027265">
    <property type="component" value="Unassembled WGS sequence"/>
</dbReference>
<reference evidence="3" key="1">
    <citation type="journal article" date="2014" name="Proc. Natl. Acad. Sci. U.S.A.">
        <title>Extensive sampling of basidiomycete genomes demonstrates inadequacy of the white-rot/brown-rot paradigm for wood decay fungi.</title>
        <authorList>
            <person name="Riley R."/>
            <person name="Salamov A.A."/>
            <person name="Brown D.W."/>
            <person name="Nagy L.G."/>
            <person name="Floudas D."/>
            <person name="Held B.W."/>
            <person name="Levasseur A."/>
            <person name="Lombard V."/>
            <person name="Morin E."/>
            <person name="Otillar R."/>
            <person name="Lindquist E.A."/>
            <person name="Sun H."/>
            <person name="LaButti K.M."/>
            <person name="Schmutz J."/>
            <person name="Jabbour D."/>
            <person name="Luo H."/>
            <person name="Baker S.E."/>
            <person name="Pisabarro A.G."/>
            <person name="Walton J.D."/>
            <person name="Blanchette R.A."/>
            <person name="Henrissat B."/>
            <person name="Martin F."/>
            <person name="Cullen D."/>
            <person name="Hibbett D.S."/>
            <person name="Grigoriev I.V."/>
        </authorList>
    </citation>
    <scope>NUCLEOTIDE SEQUENCE [LARGE SCALE GENOMIC DNA]</scope>
    <source>
        <strain evidence="3">MUCL 33604</strain>
    </source>
</reference>
<dbReference type="InParanoid" id="A0A067PG96"/>
<evidence type="ECO:0000313" key="2">
    <source>
        <dbReference type="EMBL" id="KDQ50032.1"/>
    </source>
</evidence>
<dbReference type="AlphaFoldDB" id="A0A067PG96"/>
<feature type="domain" description="Serine-threonine/tyrosine-protein kinase catalytic" evidence="1">
    <location>
        <begin position="22"/>
        <end position="110"/>
    </location>
</feature>
<keyword evidence="3" id="KW-1185">Reference proteome</keyword>
<feature type="non-terminal residue" evidence="2">
    <location>
        <position position="1"/>
    </location>
</feature>
<proteinExistence type="predicted"/>
<evidence type="ECO:0000259" key="1">
    <source>
        <dbReference type="Pfam" id="PF07714"/>
    </source>
</evidence>
<evidence type="ECO:0000313" key="3">
    <source>
        <dbReference type="Proteomes" id="UP000027265"/>
    </source>
</evidence>
<sequence>QYNTLPPSIVLSNVDWFDKYPITSGAFASIHKGIFQMKTIIAVKNYGGSDQFLSETQINQIYYREALVWRQLKHDNILPFLGVFVDGTSPCVVSPWLENGNLRAYVAANQLAGNSVTLLVSSHPLIKINQLN</sequence>
<dbReference type="OrthoDB" id="3236663at2759"/>
<dbReference type="Gene3D" id="1.10.510.10">
    <property type="entry name" value="Transferase(Phosphotransferase) domain 1"/>
    <property type="match status" value="1"/>
</dbReference>
<dbReference type="EMBL" id="KL197768">
    <property type="protein sequence ID" value="KDQ50032.1"/>
    <property type="molecule type" value="Genomic_DNA"/>
</dbReference>
<dbReference type="InterPro" id="IPR011009">
    <property type="entry name" value="Kinase-like_dom_sf"/>
</dbReference>
<dbReference type="HOGENOM" id="CLU_000288_7_20_1"/>
<accession>A0A067PG96</accession>
<protein>
    <recommendedName>
        <fullName evidence="1">Serine-threonine/tyrosine-protein kinase catalytic domain-containing protein</fullName>
    </recommendedName>
</protein>
<dbReference type="InterPro" id="IPR001245">
    <property type="entry name" value="Ser-Thr/Tyr_kinase_cat_dom"/>
</dbReference>
<dbReference type="SUPFAM" id="SSF56112">
    <property type="entry name" value="Protein kinase-like (PK-like)"/>
    <property type="match status" value="1"/>
</dbReference>
<organism evidence="2 3">
    <name type="scientific">Jaapia argillacea MUCL 33604</name>
    <dbReference type="NCBI Taxonomy" id="933084"/>
    <lineage>
        <taxon>Eukaryota</taxon>
        <taxon>Fungi</taxon>
        <taxon>Dikarya</taxon>
        <taxon>Basidiomycota</taxon>
        <taxon>Agaricomycotina</taxon>
        <taxon>Agaricomycetes</taxon>
        <taxon>Agaricomycetidae</taxon>
        <taxon>Jaapiales</taxon>
        <taxon>Jaapiaceae</taxon>
        <taxon>Jaapia</taxon>
    </lineage>
</organism>
<gene>
    <name evidence="2" type="ORF">JAAARDRAFT_142566</name>
</gene>
<name>A0A067PG96_9AGAM</name>
<dbReference type="GO" id="GO:0004672">
    <property type="term" value="F:protein kinase activity"/>
    <property type="evidence" value="ECO:0007669"/>
    <property type="project" value="InterPro"/>
</dbReference>
<dbReference type="Pfam" id="PF07714">
    <property type="entry name" value="PK_Tyr_Ser-Thr"/>
    <property type="match status" value="1"/>
</dbReference>